<dbReference type="Pfam" id="PF14379">
    <property type="entry name" value="Myb_CC_LHEQLE"/>
    <property type="match status" value="1"/>
</dbReference>
<name>A0ABD2ZE47_9GENT</name>
<evidence type="ECO:0000256" key="7">
    <source>
        <dbReference type="SAM" id="MobiDB-lite"/>
    </source>
</evidence>
<keyword evidence="5" id="KW-0804">Transcription</keyword>
<dbReference type="Proteomes" id="UP001630127">
    <property type="component" value="Unassembled WGS sequence"/>
</dbReference>
<evidence type="ECO:0000256" key="6">
    <source>
        <dbReference type="ARBA" id="ARBA00023242"/>
    </source>
</evidence>
<evidence type="ECO:0000256" key="3">
    <source>
        <dbReference type="ARBA" id="ARBA00023015"/>
    </source>
</evidence>
<reference evidence="9 10" key="1">
    <citation type="submission" date="2024-11" db="EMBL/GenBank/DDBJ databases">
        <title>A near-complete genome assembly of Cinchona calisaya.</title>
        <authorList>
            <person name="Lian D.C."/>
            <person name="Zhao X.W."/>
            <person name="Wei L."/>
        </authorList>
    </citation>
    <scope>NUCLEOTIDE SEQUENCE [LARGE SCALE GENOMIC DNA]</scope>
    <source>
        <tissue evidence="9">Nenye</tissue>
    </source>
</reference>
<dbReference type="SUPFAM" id="SSF46689">
    <property type="entry name" value="Homeodomain-like"/>
    <property type="match status" value="1"/>
</dbReference>
<feature type="domain" description="HTH myb-type" evidence="8">
    <location>
        <begin position="257"/>
        <end position="317"/>
    </location>
</feature>
<comment type="similarity">
    <text evidence="2">Belongs to the MYB-CC family.</text>
</comment>
<dbReference type="PANTHER" id="PTHR31499:SF80">
    <property type="entry name" value="HTH MYB-TYPE DOMAIN-CONTAINING PROTEIN"/>
    <property type="match status" value="1"/>
</dbReference>
<dbReference type="InterPro" id="IPR046955">
    <property type="entry name" value="PHR1-like"/>
</dbReference>
<proteinExistence type="inferred from homology"/>
<evidence type="ECO:0000259" key="8">
    <source>
        <dbReference type="PROSITE" id="PS51294"/>
    </source>
</evidence>
<keyword evidence="10" id="KW-1185">Reference proteome</keyword>
<dbReference type="InterPro" id="IPR006447">
    <property type="entry name" value="Myb_dom_plants"/>
</dbReference>
<feature type="region of interest" description="Disordered" evidence="7">
    <location>
        <begin position="412"/>
        <end position="463"/>
    </location>
</feature>
<keyword evidence="6" id="KW-0539">Nucleus</keyword>
<evidence type="ECO:0000256" key="1">
    <source>
        <dbReference type="ARBA" id="ARBA00004123"/>
    </source>
</evidence>
<dbReference type="NCBIfam" id="TIGR01557">
    <property type="entry name" value="myb_SHAQKYF"/>
    <property type="match status" value="1"/>
</dbReference>
<dbReference type="FunFam" id="1.10.10.60:FF:000002">
    <property type="entry name" value="Myb family transcription factor"/>
    <property type="match status" value="1"/>
</dbReference>
<dbReference type="InterPro" id="IPR009057">
    <property type="entry name" value="Homeodomain-like_sf"/>
</dbReference>
<dbReference type="Pfam" id="PF00249">
    <property type="entry name" value="Myb_DNA-binding"/>
    <property type="match status" value="1"/>
</dbReference>
<dbReference type="PANTHER" id="PTHR31499">
    <property type="entry name" value="MYB FAMILY TRANSCRIPTION FACTOR PHL11"/>
    <property type="match status" value="1"/>
</dbReference>
<dbReference type="AlphaFoldDB" id="A0ABD2ZE47"/>
<evidence type="ECO:0000313" key="10">
    <source>
        <dbReference type="Proteomes" id="UP001630127"/>
    </source>
</evidence>
<evidence type="ECO:0000313" key="9">
    <source>
        <dbReference type="EMBL" id="KAL3517730.1"/>
    </source>
</evidence>
<dbReference type="PROSITE" id="PS51294">
    <property type="entry name" value="HTH_MYB"/>
    <property type="match status" value="1"/>
</dbReference>
<comment type="subcellular location">
    <subcellularLocation>
        <location evidence="1">Nucleus</location>
    </subcellularLocation>
</comment>
<keyword evidence="4" id="KW-0175">Coiled coil</keyword>
<accession>A0ABD2ZE47</accession>
<comment type="caution">
    <text evidence="9">The sequence shown here is derived from an EMBL/GenBank/DDBJ whole genome shotgun (WGS) entry which is preliminary data.</text>
</comment>
<protein>
    <recommendedName>
        <fullName evidence="8">HTH myb-type domain-containing protein</fullName>
    </recommendedName>
</protein>
<dbReference type="EMBL" id="JBJUIK010000009">
    <property type="protein sequence ID" value="KAL3517730.1"/>
    <property type="molecule type" value="Genomic_DNA"/>
</dbReference>
<sequence length="463" mass="50831">MEGRPALSIQRSGTQQLNNCGASGALSTSFPVLPSALEEKYPELPDSQQVPMEREFKSCPSTVLSPISSSSGVVGHIFSSTSGFSTDLHFSSVSQQENHSRHPPFISQSSSSATSMLFQQACHSGVLQSTASSQYTKENNDVSWCTDSLDFLDFAINQNNPLDSCNTGEILSSGDLSKRNWQELADQLISDDDALASSWSELIADANVTDQGPKVQCQAPQQSTNFPIQHPQVSQQLPASSGETCSVVAPTPSVSGAATKQRMRWTPELHEAFVEAVNKLGGSERATPKGVLKLMKVEGLTIYHVKSHLQKYRTARYKPEPSEGSPEKRQTAIDDLSSLGFKSGIEITEALRLQMEVQKRLHEQLEIQRNLQLRIEEQGRCLQMMFEKQCKSGMLKGTSSNVENTITDMTEPVLKSPAKSHPGVSESNHHKMNEVEEKQKSPENEVVEKLEASPPSKRAKLDE</sequence>
<dbReference type="InterPro" id="IPR025756">
    <property type="entry name" value="Myb_CC_LHEQLE"/>
</dbReference>
<keyword evidence="3" id="KW-0805">Transcription regulation</keyword>
<gene>
    <name evidence="9" type="ORF">ACH5RR_020319</name>
</gene>
<evidence type="ECO:0000256" key="4">
    <source>
        <dbReference type="ARBA" id="ARBA00023054"/>
    </source>
</evidence>
<dbReference type="InterPro" id="IPR001005">
    <property type="entry name" value="SANT/Myb"/>
</dbReference>
<dbReference type="GO" id="GO:0005634">
    <property type="term" value="C:nucleus"/>
    <property type="evidence" value="ECO:0007669"/>
    <property type="project" value="UniProtKB-SubCell"/>
</dbReference>
<evidence type="ECO:0000256" key="2">
    <source>
        <dbReference type="ARBA" id="ARBA00006783"/>
    </source>
</evidence>
<organism evidence="9 10">
    <name type="scientific">Cinchona calisaya</name>
    <dbReference type="NCBI Taxonomy" id="153742"/>
    <lineage>
        <taxon>Eukaryota</taxon>
        <taxon>Viridiplantae</taxon>
        <taxon>Streptophyta</taxon>
        <taxon>Embryophyta</taxon>
        <taxon>Tracheophyta</taxon>
        <taxon>Spermatophyta</taxon>
        <taxon>Magnoliopsida</taxon>
        <taxon>eudicotyledons</taxon>
        <taxon>Gunneridae</taxon>
        <taxon>Pentapetalae</taxon>
        <taxon>asterids</taxon>
        <taxon>lamiids</taxon>
        <taxon>Gentianales</taxon>
        <taxon>Rubiaceae</taxon>
        <taxon>Cinchonoideae</taxon>
        <taxon>Cinchoneae</taxon>
        <taxon>Cinchona</taxon>
    </lineage>
</organism>
<evidence type="ECO:0000256" key="5">
    <source>
        <dbReference type="ARBA" id="ARBA00023163"/>
    </source>
</evidence>
<dbReference type="Gene3D" id="1.10.10.60">
    <property type="entry name" value="Homeodomain-like"/>
    <property type="match status" value="1"/>
</dbReference>
<feature type="compositionally biased region" description="Basic and acidic residues" evidence="7">
    <location>
        <begin position="427"/>
        <end position="451"/>
    </location>
</feature>
<dbReference type="InterPro" id="IPR017930">
    <property type="entry name" value="Myb_dom"/>
</dbReference>